<reference evidence="3" key="1">
    <citation type="journal article" date="2019" name="Int. J. Syst. Evol. Microbiol.">
        <title>The Global Catalogue of Microorganisms (GCM) 10K type strain sequencing project: providing services to taxonomists for standard genome sequencing and annotation.</title>
        <authorList>
            <consortium name="The Broad Institute Genomics Platform"/>
            <consortium name="The Broad Institute Genome Sequencing Center for Infectious Disease"/>
            <person name="Wu L."/>
            <person name="Ma J."/>
        </authorList>
    </citation>
    <scope>NUCLEOTIDE SEQUENCE [LARGE SCALE GENOMIC DNA]</scope>
    <source>
        <strain evidence="3">JCM 3325</strain>
    </source>
</reference>
<dbReference type="Proteomes" id="UP001501231">
    <property type="component" value="Unassembled WGS sequence"/>
</dbReference>
<dbReference type="EMBL" id="BAAARW010000012">
    <property type="protein sequence ID" value="GAA2421195.1"/>
    <property type="molecule type" value="Genomic_DNA"/>
</dbReference>
<dbReference type="RefSeq" id="WP_344590104.1">
    <property type="nucleotide sequence ID" value="NZ_BAAARW010000012.1"/>
</dbReference>
<keyword evidence="1" id="KW-0472">Membrane</keyword>
<comment type="caution">
    <text evidence="2">The sequence shown here is derived from an EMBL/GenBank/DDBJ whole genome shotgun (WGS) entry which is preliminary data.</text>
</comment>
<sequence>MDQIQMAYAWLGARCTLTKERMKEDRGEGPVSYIAVILLIAVIAGAFVNSGIGTDIVTFIKNAIQKVFNKGGGSA</sequence>
<feature type="transmembrane region" description="Helical" evidence="1">
    <location>
        <begin position="31"/>
        <end position="52"/>
    </location>
</feature>
<evidence type="ECO:0000313" key="3">
    <source>
        <dbReference type="Proteomes" id="UP001501231"/>
    </source>
</evidence>
<accession>A0ABP5W6M7</accession>
<gene>
    <name evidence="2" type="ORF">GCM10010191_35740</name>
</gene>
<name>A0ABP5W6M7_9ACTN</name>
<protein>
    <recommendedName>
        <fullName evidence="4">Flp family type IVb pilin</fullName>
    </recommendedName>
</protein>
<keyword evidence="3" id="KW-1185">Reference proteome</keyword>
<proteinExistence type="predicted"/>
<evidence type="ECO:0000313" key="2">
    <source>
        <dbReference type="EMBL" id="GAA2421195.1"/>
    </source>
</evidence>
<evidence type="ECO:0008006" key="4">
    <source>
        <dbReference type="Google" id="ProtNLM"/>
    </source>
</evidence>
<keyword evidence="1" id="KW-0812">Transmembrane</keyword>
<keyword evidence="1" id="KW-1133">Transmembrane helix</keyword>
<evidence type="ECO:0000256" key="1">
    <source>
        <dbReference type="SAM" id="Phobius"/>
    </source>
</evidence>
<organism evidence="2 3">
    <name type="scientific">Actinomadura vinacea</name>
    <dbReference type="NCBI Taxonomy" id="115336"/>
    <lineage>
        <taxon>Bacteria</taxon>
        <taxon>Bacillati</taxon>
        <taxon>Actinomycetota</taxon>
        <taxon>Actinomycetes</taxon>
        <taxon>Streptosporangiales</taxon>
        <taxon>Thermomonosporaceae</taxon>
        <taxon>Actinomadura</taxon>
    </lineage>
</organism>